<proteinExistence type="predicted"/>
<gene>
    <name evidence="1" type="ORF">UO65_0443</name>
</gene>
<dbReference type="Proteomes" id="UP000019277">
    <property type="component" value="Unassembled WGS sequence"/>
</dbReference>
<keyword evidence="2" id="KW-1185">Reference proteome</keyword>
<organism evidence="1 2">
    <name type="scientific">Actinokineospora spheciospongiae</name>
    <dbReference type="NCBI Taxonomy" id="909613"/>
    <lineage>
        <taxon>Bacteria</taxon>
        <taxon>Bacillati</taxon>
        <taxon>Actinomycetota</taxon>
        <taxon>Actinomycetes</taxon>
        <taxon>Pseudonocardiales</taxon>
        <taxon>Pseudonocardiaceae</taxon>
        <taxon>Actinokineospora</taxon>
    </lineage>
</organism>
<dbReference type="eggNOG" id="ENOG502Z968">
    <property type="taxonomic scope" value="Bacteria"/>
</dbReference>
<accession>W7IV43</accession>
<comment type="caution">
    <text evidence="1">The sequence shown here is derived from an EMBL/GenBank/DDBJ whole genome shotgun (WGS) entry which is preliminary data.</text>
</comment>
<reference evidence="1 2" key="1">
    <citation type="journal article" date="2014" name="Genome Announc.">
        <title>Draft Genome Sequence of the Antitrypanosomally Active Sponge-Associated Bacterium Actinokineospora sp. Strain EG49.</title>
        <authorList>
            <person name="Harjes J."/>
            <person name="Ryu T."/>
            <person name="Abdelmohsen U.R."/>
            <person name="Moitinho-Silva L."/>
            <person name="Horn H."/>
            <person name="Ravasi T."/>
            <person name="Hentschel U."/>
        </authorList>
    </citation>
    <scope>NUCLEOTIDE SEQUENCE [LARGE SCALE GENOMIC DNA]</scope>
    <source>
        <strain evidence="1 2">EG49</strain>
    </source>
</reference>
<sequence length="467" mass="48564">MVSGPTIHDHIRAHLDPSGHGLLPGGAELPDEPTGGIRWASGARDARPVLGRFGAGPDAGELAGLVADALAGDPGYAALYEALTAGAAEPAGVAHLPAGPLHDLGVRLVTGARHREPVRFGLGLLGADDTELLLLIGRHEEFTGAAAATIEATHADAEPALLRLADAVTGWGRIGVVERFGPGAGPGVRDWLLRGGFRNAVLDAYLAHRAATVGDLAAALSAPAVDGELLTAACDIVCALLDGGPAATIDDYTDAPRALAALLTHLEAHPGELRHLVALARLDDYLADGGWPARYRRQWTIARHEALVRRVRDLLARPHWPALVTAGLTRPDTFHDARQAARALDVDTFPALLDHVRAGAGDWPLLMAETTADRLPGVLALAAAARLAPADLDTVVTALRAHPGHGVDLVLASLASPVGRNRAMAVRTLVGWGPAAWAEGIQSALRRAIDAEPDPALRESMAQLLTG</sequence>
<evidence type="ECO:0000313" key="1">
    <source>
        <dbReference type="EMBL" id="EWC64238.1"/>
    </source>
</evidence>
<dbReference type="STRING" id="909613.UO65_0443"/>
<name>W7IV43_9PSEU</name>
<dbReference type="AlphaFoldDB" id="W7IV43"/>
<dbReference type="EMBL" id="AYXG01000018">
    <property type="protein sequence ID" value="EWC64238.1"/>
    <property type="molecule type" value="Genomic_DNA"/>
</dbReference>
<protein>
    <submittedName>
        <fullName evidence="1">Uncharacterized protein</fullName>
    </submittedName>
</protein>
<evidence type="ECO:0000313" key="2">
    <source>
        <dbReference type="Proteomes" id="UP000019277"/>
    </source>
</evidence>